<dbReference type="Gene3D" id="3.40.470.10">
    <property type="entry name" value="Uracil-DNA glycosylase-like domain"/>
    <property type="match status" value="1"/>
</dbReference>
<protein>
    <submittedName>
        <fullName evidence="6">G/U mismatch-specific DNA glycosylase</fullName>
    </submittedName>
</protein>
<feature type="region of interest" description="Disordered" evidence="4">
    <location>
        <begin position="1"/>
        <end position="143"/>
    </location>
</feature>
<reference evidence="6 7" key="1">
    <citation type="submission" date="2023-09" db="EMBL/GenBank/DDBJ databases">
        <title>Multi-omics analysis of a traditional fermented food reveals byproduct-associated fungal strains for waste-to-food upcycling.</title>
        <authorList>
            <consortium name="Lawrence Berkeley National Laboratory"/>
            <person name="Rekdal V.M."/>
            <person name="Villalobos-Escobedo J.M."/>
            <person name="Rodriguez-Valeron N."/>
            <person name="Garcia M.O."/>
            <person name="Vasquez D.P."/>
            <person name="Damayanti I."/>
            <person name="Sorensen P.M."/>
            <person name="Baidoo E.E."/>
            <person name="De Carvalho A.C."/>
            <person name="Riley R."/>
            <person name="Lipzen A."/>
            <person name="He G."/>
            <person name="Yan M."/>
            <person name="Haridas S."/>
            <person name="Daum C."/>
            <person name="Yoshinaga Y."/>
            <person name="Ng V."/>
            <person name="Grigoriev I.V."/>
            <person name="Munk R."/>
            <person name="Nuraida L."/>
            <person name="Wijaya C.H."/>
            <person name="Morales P.-C."/>
            <person name="Keasling J.D."/>
        </authorList>
    </citation>
    <scope>NUCLEOTIDE SEQUENCE [LARGE SCALE GENOMIC DNA]</scope>
    <source>
        <strain evidence="6 7">FGSC 2613</strain>
    </source>
</reference>
<evidence type="ECO:0000259" key="5">
    <source>
        <dbReference type="SMART" id="SM00986"/>
    </source>
</evidence>
<keyword evidence="3" id="KW-0234">DNA repair</keyword>
<dbReference type="InterPro" id="IPR036895">
    <property type="entry name" value="Uracil-DNA_glycosylase-like_sf"/>
</dbReference>
<feature type="region of interest" description="Disordered" evidence="4">
    <location>
        <begin position="352"/>
        <end position="375"/>
    </location>
</feature>
<evidence type="ECO:0000256" key="2">
    <source>
        <dbReference type="ARBA" id="ARBA00022801"/>
    </source>
</evidence>
<dbReference type="InterPro" id="IPR005122">
    <property type="entry name" value="Uracil-DNA_glycosylase-like"/>
</dbReference>
<name>A0ABR3CY40_NEUIN</name>
<evidence type="ECO:0000256" key="4">
    <source>
        <dbReference type="SAM" id="MobiDB-lite"/>
    </source>
</evidence>
<dbReference type="SMART" id="SM00986">
    <property type="entry name" value="UDG"/>
    <property type="match status" value="1"/>
</dbReference>
<dbReference type="CDD" id="cd10028">
    <property type="entry name" value="UDG-F2_TDG_MUG"/>
    <property type="match status" value="1"/>
</dbReference>
<feature type="compositionally biased region" description="Basic and acidic residues" evidence="4">
    <location>
        <begin position="352"/>
        <end position="364"/>
    </location>
</feature>
<comment type="caution">
    <text evidence="6">The sequence shown here is derived from an EMBL/GenBank/DDBJ whole genome shotgun (WGS) entry which is preliminary data.</text>
</comment>
<feature type="domain" description="Uracil-DNA glycosylase-like" evidence="5">
    <location>
        <begin position="146"/>
        <end position="346"/>
    </location>
</feature>
<organism evidence="6 7">
    <name type="scientific">Neurospora intermedia</name>
    <dbReference type="NCBI Taxonomy" id="5142"/>
    <lineage>
        <taxon>Eukaryota</taxon>
        <taxon>Fungi</taxon>
        <taxon>Dikarya</taxon>
        <taxon>Ascomycota</taxon>
        <taxon>Pezizomycotina</taxon>
        <taxon>Sordariomycetes</taxon>
        <taxon>Sordariomycetidae</taxon>
        <taxon>Sordariales</taxon>
        <taxon>Sordariaceae</taxon>
        <taxon>Neurospora</taxon>
    </lineage>
</organism>
<dbReference type="SUPFAM" id="SSF52141">
    <property type="entry name" value="Uracil-DNA glycosylase-like"/>
    <property type="match status" value="1"/>
</dbReference>
<feature type="compositionally biased region" description="Low complexity" evidence="4">
    <location>
        <begin position="33"/>
        <end position="46"/>
    </location>
</feature>
<evidence type="ECO:0000256" key="3">
    <source>
        <dbReference type="ARBA" id="ARBA00023204"/>
    </source>
</evidence>
<feature type="compositionally biased region" description="Low complexity" evidence="4">
    <location>
        <begin position="60"/>
        <end position="96"/>
    </location>
</feature>
<sequence>MTSPEAPVPDDQRTPPPPTFAGRLKLEDFKFDGSNGSASASPSPGGIRRSARLSSTTKATPVTNTDTSSSSTSPSRKATQTQTTTTTTTTTLTTTTKAQSSKRKLLTNTSTSSTSPTPSNSDFSTPTSKRPKKKAKTYDNIPQTLPDALSPNLLVLFIGLNPGISTAIQQHAYAHPTNLFWRLLFSSGITPVLCAPSEDRSLPERFALGLTNIVGRPTRNGGELTKGEMDEGVAVLEEKVRRWKPEVVCVVGKGIWESVHRVRERERERHGKAVGSLPKDWKYGWQDESENMGVGGVDSGDEEEETNTTTAGGEWKGARVFVATSTSGLAATVGRAEKERIWRELGEWVERRRAERETEKGVKGEDEDEDEGQSG</sequence>
<dbReference type="Proteomes" id="UP001451303">
    <property type="component" value="Unassembled WGS sequence"/>
</dbReference>
<gene>
    <name evidence="6" type="ORF">QR685DRAFT_138647</name>
</gene>
<dbReference type="InterPro" id="IPR015637">
    <property type="entry name" value="MUG/TDG"/>
</dbReference>
<dbReference type="PANTHER" id="PTHR12159:SF9">
    <property type="entry name" value="G_T MISMATCH-SPECIFIC THYMINE DNA GLYCOSYLASE"/>
    <property type="match status" value="1"/>
</dbReference>
<keyword evidence="7" id="KW-1185">Reference proteome</keyword>
<dbReference type="Pfam" id="PF03167">
    <property type="entry name" value="UDG"/>
    <property type="match status" value="1"/>
</dbReference>
<keyword evidence="2" id="KW-0378">Hydrolase</keyword>
<proteinExistence type="predicted"/>
<dbReference type="EMBL" id="JAVLET010000017">
    <property type="protein sequence ID" value="KAL0465375.1"/>
    <property type="molecule type" value="Genomic_DNA"/>
</dbReference>
<keyword evidence="1" id="KW-0227">DNA damage</keyword>
<evidence type="ECO:0000256" key="1">
    <source>
        <dbReference type="ARBA" id="ARBA00022763"/>
    </source>
</evidence>
<feature type="compositionally biased region" description="Acidic residues" evidence="4">
    <location>
        <begin position="365"/>
        <end position="375"/>
    </location>
</feature>
<dbReference type="SMART" id="SM00987">
    <property type="entry name" value="UreE_C"/>
    <property type="match status" value="1"/>
</dbReference>
<evidence type="ECO:0000313" key="7">
    <source>
        <dbReference type="Proteomes" id="UP001451303"/>
    </source>
</evidence>
<dbReference type="PANTHER" id="PTHR12159">
    <property type="entry name" value="G/T AND G/U MISMATCH-SPECIFIC DNA GLYCOSYLASE"/>
    <property type="match status" value="1"/>
</dbReference>
<evidence type="ECO:0000313" key="6">
    <source>
        <dbReference type="EMBL" id="KAL0465375.1"/>
    </source>
</evidence>
<accession>A0ABR3CY40</accession>
<feature type="compositionally biased region" description="Low complexity" evidence="4">
    <location>
        <begin position="107"/>
        <end position="128"/>
    </location>
</feature>